<dbReference type="VEuPathDB" id="TrichDB:TRFO_20383"/>
<protein>
    <submittedName>
        <fullName evidence="1">Uncharacterized protein</fullName>
    </submittedName>
</protein>
<name>A0A1J4KH26_9EUKA</name>
<evidence type="ECO:0000313" key="2">
    <source>
        <dbReference type="Proteomes" id="UP000179807"/>
    </source>
</evidence>
<proteinExistence type="predicted"/>
<evidence type="ECO:0000313" key="1">
    <source>
        <dbReference type="EMBL" id="OHT10346.1"/>
    </source>
</evidence>
<sequence>MQLFVSFPQCVDVSGSNPQHESDSSRYEITALWDDSGVQSNPNSLTTFDLRMNTAIPQNSKNRSNIVKIMARMSFEYFQRVNWASIEYERATSEMQNATITHVSIDVSNSVSWRLQRVIMAAHKTADIVPRVMKVRSVNKNRSKQ</sequence>
<comment type="caution">
    <text evidence="1">The sequence shown here is derived from an EMBL/GenBank/DDBJ whole genome shotgun (WGS) entry which is preliminary data.</text>
</comment>
<dbReference type="GeneID" id="94836068"/>
<accession>A0A1J4KH26</accession>
<dbReference type="Proteomes" id="UP000179807">
    <property type="component" value="Unassembled WGS sequence"/>
</dbReference>
<organism evidence="1 2">
    <name type="scientific">Tritrichomonas foetus</name>
    <dbReference type="NCBI Taxonomy" id="1144522"/>
    <lineage>
        <taxon>Eukaryota</taxon>
        <taxon>Metamonada</taxon>
        <taxon>Parabasalia</taxon>
        <taxon>Tritrichomonadida</taxon>
        <taxon>Tritrichomonadidae</taxon>
        <taxon>Tritrichomonas</taxon>
    </lineage>
</organism>
<dbReference type="EMBL" id="MLAK01000614">
    <property type="protein sequence ID" value="OHT10346.1"/>
    <property type="molecule type" value="Genomic_DNA"/>
</dbReference>
<dbReference type="AlphaFoldDB" id="A0A1J4KH26"/>
<dbReference type="RefSeq" id="XP_068363482.1">
    <property type="nucleotide sequence ID" value="XM_068501364.1"/>
</dbReference>
<reference evidence="1" key="1">
    <citation type="submission" date="2016-10" db="EMBL/GenBank/DDBJ databases">
        <authorList>
            <person name="Benchimol M."/>
            <person name="Almeida L.G."/>
            <person name="Vasconcelos A.T."/>
            <person name="Perreira-Neves A."/>
            <person name="Rosa I.A."/>
            <person name="Tasca T."/>
            <person name="Bogo M.R."/>
            <person name="de Souza W."/>
        </authorList>
    </citation>
    <scope>NUCLEOTIDE SEQUENCE [LARGE SCALE GENOMIC DNA]</scope>
    <source>
        <strain evidence="1">K</strain>
    </source>
</reference>
<gene>
    <name evidence="1" type="ORF">TRFO_20383</name>
</gene>
<keyword evidence="2" id="KW-1185">Reference proteome</keyword>